<keyword evidence="7" id="KW-1185">Reference proteome</keyword>
<keyword evidence="2" id="KW-0396">Initiation factor</keyword>
<evidence type="ECO:0000313" key="6">
    <source>
        <dbReference type="EMBL" id="CAG8432859.1"/>
    </source>
</evidence>
<reference evidence="6" key="1">
    <citation type="submission" date="2021-06" db="EMBL/GenBank/DDBJ databases">
        <authorList>
            <person name="Kallberg Y."/>
            <person name="Tangrot J."/>
            <person name="Rosling A."/>
        </authorList>
    </citation>
    <scope>NUCLEOTIDE SEQUENCE</scope>
    <source>
        <strain evidence="6">AZ414A</strain>
    </source>
</reference>
<proteinExistence type="predicted"/>
<accession>A0A9N8UZ74</accession>
<comment type="caution">
    <text evidence="6">The sequence shown here is derived from an EMBL/GenBank/DDBJ whole genome shotgun (WGS) entry which is preliminary data.</text>
</comment>
<evidence type="ECO:0000256" key="4">
    <source>
        <dbReference type="ARBA" id="ARBA00029904"/>
    </source>
</evidence>
<organism evidence="6 7">
    <name type="scientific">Diversispora eburnea</name>
    <dbReference type="NCBI Taxonomy" id="1213867"/>
    <lineage>
        <taxon>Eukaryota</taxon>
        <taxon>Fungi</taxon>
        <taxon>Fungi incertae sedis</taxon>
        <taxon>Mucoromycota</taxon>
        <taxon>Glomeromycotina</taxon>
        <taxon>Glomeromycetes</taxon>
        <taxon>Diversisporales</taxon>
        <taxon>Diversisporaceae</taxon>
        <taxon>Diversispora</taxon>
    </lineage>
</organism>
<evidence type="ECO:0000313" key="7">
    <source>
        <dbReference type="Proteomes" id="UP000789706"/>
    </source>
</evidence>
<evidence type="ECO:0000256" key="3">
    <source>
        <dbReference type="ARBA" id="ARBA00022917"/>
    </source>
</evidence>
<dbReference type="AlphaFoldDB" id="A0A9N8UZ74"/>
<dbReference type="PANTHER" id="PTHR21681">
    <property type="entry name" value="EUKARYOTIC TRANSLATION INITIATION FACTOR 3 SUBUNIT J"/>
    <property type="match status" value="1"/>
</dbReference>
<feature type="region of interest" description="Disordered" evidence="5">
    <location>
        <begin position="1"/>
        <end position="20"/>
    </location>
</feature>
<protein>
    <recommendedName>
        <fullName evidence="4">Eukaryotic translation initiation factor 3 30 kDa subunit</fullName>
    </recommendedName>
</protein>
<dbReference type="InterPro" id="IPR013906">
    <property type="entry name" value="eIF3j"/>
</dbReference>
<dbReference type="PANTHER" id="PTHR21681:SF0">
    <property type="entry name" value="EUKARYOTIC TRANSLATION INITIATION FACTOR 3 SUBUNIT J"/>
    <property type="match status" value="1"/>
</dbReference>
<keyword evidence="1" id="KW-0963">Cytoplasm</keyword>
<keyword evidence="3" id="KW-0648">Protein biosynthesis</keyword>
<dbReference type="Gene3D" id="1.10.246.60">
    <property type="entry name" value="Eukaryotic translation initiation factor 3 like domains"/>
    <property type="match status" value="1"/>
</dbReference>
<name>A0A9N8UZ74_9GLOM</name>
<dbReference type="InterPro" id="IPR023194">
    <property type="entry name" value="eIF3-like_dom_sf"/>
</dbReference>
<evidence type="ECO:0000256" key="1">
    <source>
        <dbReference type="ARBA" id="ARBA00022490"/>
    </source>
</evidence>
<dbReference type="EMBL" id="CAJVPK010000005">
    <property type="protein sequence ID" value="CAG8432859.1"/>
    <property type="molecule type" value="Genomic_DNA"/>
</dbReference>
<dbReference type="Pfam" id="PF08597">
    <property type="entry name" value="eIF3_subunit"/>
    <property type="match status" value="1"/>
</dbReference>
<evidence type="ECO:0000256" key="5">
    <source>
        <dbReference type="SAM" id="MobiDB-lite"/>
    </source>
</evidence>
<sequence>MNWGNDSDGPAPNISVSVNKKWVDEDLELDQVKEAWDQESSDEEEGKVKTEDISKKKKVSIAKKIAEREQKKKTERLFDVEDDELDLEEKKRREAQAILDADLENAEGLFQGLTIKDTGRKSKELTTPSNKEGTIKVVEASPLDRINPQTSEEFDEFASLLSERIKKYEKNKFYPNFVSGLVRELCLNLRDVEIRKITGTLTNLANEKSKDTQKTKKKAM</sequence>
<evidence type="ECO:0000256" key="2">
    <source>
        <dbReference type="ARBA" id="ARBA00022540"/>
    </source>
</evidence>
<dbReference type="GO" id="GO:0003743">
    <property type="term" value="F:translation initiation factor activity"/>
    <property type="evidence" value="ECO:0007669"/>
    <property type="project" value="UniProtKB-KW"/>
</dbReference>
<feature type="region of interest" description="Disordered" evidence="5">
    <location>
        <begin position="32"/>
        <end position="58"/>
    </location>
</feature>
<dbReference type="Proteomes" id="UP000789706">
    <property type="component" value="Unassembled WGS sequence"/>
</dbReference>
<dbReference type="OrthoDB" id="20381at2759"/>
<gene>
    <name evidence="6" type="ORF">DEBURN_LOCUS186</name>
</gene>
<dbReference type="GO" id="GO:0005852">
    <property type="term" value="C:eukaryotic translation initiation factor 3 complex"/>
    <property type="evidence" value="ECO:0007669"/>
    <property type="project" value="InterPro"/>
</dbReference>